<evidence type="ECO:0000256" key="2">
    <source>
        <dbReference type="ARBA" id="ARBA00022857"/>
    </source>
</evidence>
<keyword evidence="2" id="KW-0521">NADP</keyword>
<dbReference type="FunFam" id="3.40.605.10:FF:000012">
    <property type="entry name" value="NAD-dependent succinate-semialdehyde dehydrogenase"/>
    <property type="match status" value="1"/>
</dbReference>
<dbReference type="InterPro" id="IPR015590">
    <property type="entry name" value="Aldehyde_DH_dom"/>
</dbReference>
<proteinExistence type="inferred from homology"/>
<dbReference type="STRING" id="1230453.C453_18680"/>
<dbReference type="AlphaFoldDB" id="M0H8Y8"/>
<dbReference type="PATRIC" id="fig|1230453.4.peg.3718"/>
<evidence type="ECO:0000256" key="3">
    <source>
        <dbReference type="ARBA" id="ARBA00023002"/>
    </source>
</evidence>
<evidence type="ECO:0000313" key="6">
    <source>
        <dbReference type="EMBL" id="ELZ80991.1"/>
    </source>
</evidence>
<dbReference type="PANTHER" id="PTHR43217">
    <property type="entry name" value="SUCCINATE SEMIALDEHYDE DEHYDROGENASE [NAD(P)+] SAD"/>
    <property type="match status" value="1"/>
</dbReference>
<dbReference type="OrthoDB" id="6342at2157"/>
<feature type="compositionally biased region" description="Polar residues" evidence="4">
    <location>
        <begin position="1"/>
        <end position="12"/>
    </location>
</feature>
<protein>
    <submittedName>
        <fullName evidence="6">Succinate-semialdehyde dehydrogenase</fullName>
    </submittedName>
</protein>
<keyword evidence="7" id="KW-1185">Reference proteome</keyword>
<comment type="caution">
    <text evidence="6">The sequence shown here is derived from an EMBL/GenBank/DDBJ whole genome shotgun (WGS) entry which is preliminary data.</text>
</comment>
<keyword evidence="3" id="KW-0560">Oxidoreductase</keyword>
<organism evidence="6 7">
    <name type="scientific">Haloferax elongans ATCC BAA-1513</name>
    <dbReference type="NCBI Taxonomy" id="1230453"/>
    <lineage>
        <taxon>Archaea</taxon>
        <taxon>Methanobacteriati</taxon>
        <taxon>Methanobacteriota</taxon>
        <taxon>Stenosarchaea group</taxon>
        <taxon>Halobacteria</taxon>
        <taxon>Halobacteriales</taxon>
        <taxon>Haloferacaceae</taxon>
        <taxon>Haloferax</taxon>
    </lineage>
</organism>
<dbReference type="GO" id="GO:0004030">
    <property type="term" value="F:aldehyde dehydrogenase [NAD(P)+] activity"/>
    <property type="evidence" value="ECO:0007669"/>
    <property type="project" value="InterPro"/>
</dbReference>
<gene>
    <name evidence="6" type="ORF">C453_18680</name>
</gene>
<name>M0H8Y8_HALEO</name>
<accession>M0H8Y8</accession>
<dbReference type="SUPFAM" id="SSF53720">
    <property type="entry name" value="ALDH-like"/>
    <property type="match status" value="1"/>
</dbReference>
<dbReference type="GO" id="GO:0004777">
    <property type="term" value="F:succinate-semialdehyde dehydrogenase (NAD+) activity"/>
    <property type="evidence" value="ECO:0007669"/>
    <property type="project" value="TreeGrafter"/>
</dbReference>
<feature type="domain" description="Aldehyde dehydrogenase" evidence="5">
    <location>
        <begin position="1"/>
        <end position="450"/>
    </location>
</feature>
<sequence>MESRNPATNEQIGTYEKDTDEDVEAALSRSMDAFEEWRERPIREREELLANAAGVLRENKRRYAELMTKEMGKPISQAIGEVEKCAWACDHYAEYASAYLGGEHHPSPPGTEVATVHDPLGPVLAVMPWNFPFWQVIRFAAPYLTAGNVGLLKHASNVPGCALALEEVFREAGYPDGVFQTLLIGSGKVDDVLSDDRVRAATLTGSGPAGRAVAETAGKHLKKTVLELGGSDPFIVLDDADLDAAVETGVQARTQNGGQSCIAAKRFIVHEAVYDEYVERLVEAFEALTIGDPMDEATDIGPQADPELMAELHDQVQQSVDAGATVLTGGEPLDHEGAYYPPTVLTDVPAGCPADNEETFGPVAAVYKVADEAQAIEKANDTRFGLGASLWTEDRKRGQRLARDIEAGCIYINEMVKSDPRVPFGGIKDAGYGRELSEAGIKEFVNRKTVWTQ</sequence>
<dbReference type="EMBL" id="AOLK01000024">
    <property type="protein sequence ID" value="ELZ80991.1"/>
    <property type="molecule type" value="Genomic_DNA"/>
</dbReference>
<dbReference type="Gene3D" id="3.40.605.10">
    <property type="entry name" value="Aldehyde Dehydrogenase, Chain A, domain 1"/>
    <property type="match status" value="1"/>
</dbReference>
<evidence type="ECO:0000256" key="4">
    <source>
        <dbReference type="SAM" id="MobiDB-lite"/>
    </source>
</evidence>
<evidence type="ECO:0000313" key="7">
    <source>
        <dbReference type="Proteomes" id="UP000011612"/>
    </source>
</evidence>
<dbReference type="InterPro" id="IPR016163">
    <property type="entry name" value="Ald_DH_C"/>
</dbReference>
<feature type="region of interest" description="Disordered" evidence="4">
    <location>
        <begin position="1"/>
        <end position="22"/>
    </location>
</feature>
<dbReference type="PANTHER" id="PTHR43217:SF1">
    <property type="entry name" value="SUCCINATE SEMIALDEHYDE DEHYDROGENASE [NAD(P)+] SAD"/>
    <property type="match status" value="1"/>
</dbReference>
<dbReference type="Proteomes" id="UP000011612">
    <property type="component" value="Unassembled WGS sequence"/>
</dbReference>
<evidence type="ECO:0000256" key="1">
    <source>
        <dbReference type="ARBA" id="ARBA00009986"/>
    </source>
</evidence>
<reference evidence="6 7" key="1">
    <citation type="journal article" date="2014" name="PLoS Genet.">
        <title>Phylogenetically driven sequencing of extremely halophilic archaea reveals strategies for static and dynamic osmo-response.</title>
        <authorList>
            <person name="Becker E.A."/>
            <person name="Seitzer P.M."/>
            <person name="Tritt A."/>
            <person name="Larsen D."/>
            <person name="Krusor M."/>
            <person name="Yao A.I."/>
            <person name="Wu D."/>
            <person name="Madern D."/>
            <person name="Eisen J.A."/>
            <person name="Darling A.E."/>
            <person name="Facciotti M.T."/>
        </authorList>
    </citation>
    <scope>NUCLEOTIDE SEQUENCE [LARGE SCALE GENOMIC DNA]</scope>
    <source>
        <strain evidence="6 7">ATCC BAA-1513</strain>
    </source>
</reference>
<dbReference type="FunFam" id="3.40.309.10:FF:000010">
    <property type="entry name" value="Gamma-aminobutyraldehyde dehydrogenase"/>
    <property type="match status" value="1"/>
</dbReference>
<dbReference type="RefSeq" id="WP_008326993.1">
    <property type="nucleotide sequence ID" value="NZ_AOLK01000024.1"/>
</dbReference>
<dbReference type="InterPro" id="IPR047110">
    <property type="entry name" value="GABD/Sad-like"/>
</dbReference>
<dbReference type="Pfam" id="PF00171">
    <property type="entry name" value="Aldedh"/>
    <property type="match status" value="1"/>
</dbReference>
<comment type="similarity">
    <text evidence="1">Belongs to the aldehyde dehydrogenase family.</text>
</comment>
<dbReference type="Gene3D" id="3.40.309.10">
    <property type="entry name" value="Aldehyde Dehydrogenase, Chain A, domain 2"/>
    <property type="match status" value="1"/>
</dbReference>
<dbReference type="InterPro" id="IPR016161">
    <property type="entry name" value="Ald_DH/histidinol_DH"/>
</dbReference>
<dbReference type="InterPro" id="IPR016162">
    <property type="entry name" value="Ald_DH_N"/>
</dbReference>
<dbReference type="CDD" id="cd07100">
    <property type="entry name" value="ALDH_SSADH1_GabD1"/>
    <property type="match status" value="1"/>
</dbReference>
<evidence type="ECO:0000259" key="5">
    <source>
        <dbReference type="Pfam" id="PF00171"/>
    </source>
</evidence>
<dbReference type="InterPro" id="IPR044148">
    <property type="entry name" value="ALDH_GabD1-like"/>
</dbReference>